<dbReference type="EMBL" id="CAJVPS010011192">
    <property type="protein sequence ID" value="CAG8663461.1"/>
    <property type="molecule type" value="Genomic_DNA"/>
</dbReference>
<name>A0A9N9H9H8_9GLOM</name>
<dbReference type="OrthoDB" id="6718656at2759"/>
<dbReference type="Proteomes" id="UP000789508">
    <property type="component" value="Unassembled WGS sequence"/>
</dbReference>
<protein>
    <submittedName>
        <fullName evidence="1">1295_t:CDS:1</fullName>
    </submittedName>
</protein>
<feature type="non-terminal residue" evidence="1">
    <location>
        <position position="1"/>
    </location>
</feature>
<sequence length="378" mass="43132">VAPSLKPVTIERVGNPERHVFRIQALNHMPEKGGQLVNTFYVVDTVYWGMTTSPSEWLDDAITVGKICKIPFEEITKEEIIDDGSFGEVYSEVTINKGLMFCNTVLTCKLYWYSKLKYSTLDHANIIPLYGINESLNFGLSKDVNSLPTSNARFFGATPYIEPQASIDSKYKKAKDQIFIIQKGARETPLPDTPYEYIELHQHCWKPEPKNRLLIQEVCSRLNYRPALAEIKDKFDDKLDFKLLAADLVNKVVKLALANTNNPKKFVNGYILYLKNNPGKSMRDITNAWKEESLAIRQLYHNTLLFSLICYQDESTQNPVLQFDHISSYQDKSAQNPQTSLLSQMLPSQSSPTGDISLHLKSTFVRYLMTIKDGKLQK</sequence>
<organism evidence="1 2">
    <name type="scientific">Ambispora leptoticha</name>
    <dbReference type="NCBI Taxonomy" id="144679"/>
    <lineage>
        <taxon>Eukaryota</taxon>
        <taxon>Fungi</taxon>
        <taxon>Fungi incertae sedis</taxon>
        <taxon>Mucoromycota</taxon>
        <taxon>Glomeromycotina</taxon>
        <taxon>Glomeromycetes</taxon>
        <taxon>Archaeosporales</taxon>
        <taxon>Ambisporaceae</taxon>
        <taxon>Ambispora</taxon>
    </lineage>
</organism>
<comment type="caution">
    <text evidence="1">The sequence shown here is derived from an EMBL/GenBank/DDBJ whole genome shotgun (WGS) entry which is preliminary data.</text>
</comment>
<reference evidence="1" key="1">
    <citation type="submission" date="2021-06" db="EMBL/GenBank/DDBJ databases">
        <authorList>
            <person name="Kallberg Y."/>
            <person name="Tangrot J."/>
            <person name="Rosling A."/>
        </authorList>
    </citation>
    <scope>NUCLEOTIDE SEQUENCE</scope>
    <source>
        <strain evidence="1">FL130A</strain>
    </source>
</reference>
<keyword evidence="2" id="KW-1185">Reference proteome</keyword>
<dbReference type="AlphaFoldDB" id="A0A9N9H9H8"/>
<accession>A0A9N9H9H8</accession>
<feature type="non-terminal residue" evidence="1">
    <location>
        <position position="378"/>
    </location>
</feature>
<evidence type="ECO:0000313" key="2">
    <source>
        <dbReference type="Proteomes" id="UP000789508"/>
    </source>
</evidence>
<proteinExistence type="predicted"/>
<evidence type="ECO:0000313" key="1">
    <source>
        <dbReference type="EMBL" id="CAG8663461.1"/>
    </source>
</evidence>
<dbReference type="InterPro" id="IPR011009">
    <property type="entry name" value="Kinase-like_dom_sf"/>
</dbReference>
<gene>
    <name evidence="1" type="ORF">ALEPTO_LOCUS10393</name>
</gene>
<dbReference type="SUPFAM" id="SSF56112">
    <property type="entry name" value="Protein kinase-like (PK-like)"/>
    <property type="match status" value="1"/>
</dbReference>